<sequence length="219" mass="26352">MATEWKRFLRWWSIMRMYSNKKRGITFVELMIVIVIIIILASIVNFFFQRTLRSFHQGQYKYIVDSEAQLLIENLKRDLAMSCKLENGTDYLLEPIFHFDTAKNEWSWYRFDEYENGEPKAKSIKYTFDEDKLTVKREFEGSKPRVWEGVEFFKLHYYGLLPQHRYFYNIQLEIKIGKDIASKKSETLRLTTSVESKYENHLVNFPGWMKNESSTITDE</sequence>
<dbReference type="Proteomes" id="UP000234857">
    <property type="component" value="Unassembled WGS sequence"/>
</dbReference>
<protein>
    <recommendedName>
        <fullName evidence="4">Prepilin-type N-terminal cleavage/methylation domain-containing protein</fullName>
    </recommendedName>
</protein>
<name>A0A2N5ZFZ6_MUIH1</name>
<comment type="caution">
    <text evidence="2">The sequence shown here is derived from an EMBL/GenBank/DDBJ whole genome shotgun (WGS) entry which is preliminary data.</text>
</comment>
<organism evidence="2 3">
    <name type="scientific">Muiribacterium halophilum</name>
    <dbReference type="NCBI Taxonomy" id="2053465"/>
    <lineage>
        <taxon>Bacteria</taxon>
        <taxon>Candidatus Muiribacteriota</taxon>
        <taxon>Candidatus Muiribacteriia</taxon>
        <taxon>Candidatus Muiribacteriales</taxon>
        <taxon>Candidatus Muiribacteriaceae</taxon>
        <taxon>Candidatus Muiribacterium</taxon>
    </lineage>
</organism>
<dbReference type="Pfam" id="PF07963">
    <property type="entry name" value="N_methyl"/>
    <property type="match status" value="1"/>
</dbReference>
<feature type="transmembrane region" description="Helical" evidence="1">
    <location>
        <begin position="25"/>
        <end position="48"/>
    </location>
</feature>
<evidence type="ECO:0000313" key="2">
    <source>
        <dbReference type="EMBL" id="PLX17566.1"/>
    </source>
</evidence>
<evidence type="ECO:0008006" key="4">
    <source>
        <dbReference type="Google" id="ProtNLM"/>
    </source>
</evidence>
<evidence type="ECO:0000313" key="3">
    <source>
        <dbReference type="Proteomes" id="UP000234857"/>
    </source>
</evidence>
<keyword evidence="1" id="KW-1133">Transmembrane helix</keyword>
<proteinExistence type="predicted"/>
<dbReference type="SUPFAM" id="SSF54523">
    <property type="entry name" value="Pili subunits"/>
    <property type="match status" value="1"/>
</dbReference>
<dbReference type="InterPro" id="IPR012902">
    <property type="entry name" value="N_methyl_site"/>
</dbReference>
<dbReference type="EMBL" id="PKTG01000085">
    <property type="protein sequence ID" value="PLX17566.1"/>
    <property type="molecule type" value="Genomic_DNA"/>
</dbReference>
<dbReference type="AlphaFoldDB" id="A0A2N5ZFZ6"/>
<evidence type="ECO:0000256" key="1">
    <source>
        <dbReference type="SAM" id="Phobius"/>
    </source>
</evidence>
<dbReference type="Gene3D" id="3.30.700.10">
    <property type="entry name" value="Glycoprotein, Type 4 Pilin"/>
    <property type="match status" value="1"/>
</dbReference>
<gene>
    <name evidence="2" type="ORF">C0601_07355</name>
</gene>
<keyword evidence="1" id="KW-0472">Membrane</keyword>
<reference evidence="2 3" key="1">
    <citation type="submission" date="2017-11" db="EMBL/GenBank/DDBJ databases">
        <title>Genome-resolved metagenomics identifies genetic mobility, metabolic interactions, and unexpected diversity in perchlorate-reducing communities.</title>
        <authorList>
            <person name="Barnum T.P."/>
            <person name="Figueroa I.A."/>
            <person name="Carlstrom C.I."/>
            <person name="Lucas L.N."/>
            <person name="Engelbrektson A.L."/>
            <person name="Coates J.D."/>
        </authorList>
    </citation>
    <scope>NUCLEOTIDE SEQUENCE [LARGE SCALE GENOMIC DNA]</scope>
    <source>
        <strain evidence="2">BM706</strain>
    </source>
</reference>
<keyword evidence="1" id="KW-0812">Transmembrane</keyword>
<dbReference type="InterPro" id="IPR045584">
    <property type="entry name" value="Pilin-like"/>
</dbReference>
<accession>A0A2N5ZFZ6</accession>